<dbReference type="SUPFAM" id="SSF63411">
    <property type="entry name" value="LuxS/MPP-like metallohydrolase"/>
    <property type="match status" value="2"/>
</dbReference>
<dbReference type="Pfam" id="PF00675">
    <property type="entry name" value="Peptidase_M16"/>
    <property type="match status" value="1"/>
</dbReference>
<evidence type="ECO:0000259" key="3">
    <source>
        <dbReference type="Pfam" id="PF00675"/>
    </source>
</evidence>
<sequence>MQSLFPRTAPRLLLALSAVLAAFGAHSAQAQIHVESKTLSNGMKILVQEDNSIPNIACYTFYRVGSRNEHEGITGLSHFFEHMMFNGAKRYGKGEFDAALDNAGGTNNAYTNTDTTVYQDWTPSGALPLVLDAESDRMENLAFIPSVVESERQVVYSERRLRTDNSNPGTLEESLRAAAYMSAPYHWPVVGWPSDIEGWTIDDLKSYHAMGYAPGNATMVIVGNVKAADVFAIAEKDFGTIPAHATPPPVRTKEMPQHGERRVEVHKPAELPLQFIAWHTVDVKSPDYYPLTVLDSILTTGQSSRLYRALVDGQQLALSIGSGQDDTMDPGLFTIQQQPRAGVAPQKVEAAIYAELDKLRTAPVDAAELSKAKNQIIAQLYREQQTIAGRAQAIGVAEVFFGSWTHVNDQEKLINAVTAADVQRVLNKYLIPSNRTVATLVPDATAVDPSAPAQGTPEGGAQ</sequence>
<keyword evidence="6" id="KW-1185">Reference proteome</keyword>
<dbReference type="Proteomes" id="UP001634747">
    <property type="component" value="Unassembled WGS sequence"/>
</dbReference>
<evidence type="ECO:0000259" key="4">
    <source>
        <dbReference type="Pfam" id="PF05193"/>
    </source>
</evidence>
<dbReference type="InterPro" id="IPR011765">
    <property type="entry name" value="Pept_M16_N"/>
</dbReference>
<protein>
    <submittedName>
        <fullName evidence="5">M16 family metallopeptidase</fullName>
    </submittedName>
</protein>
<accession>A0ABW9KJC4</accession>
<comment type="caution">
    <text evidence="5">The sequence shown here is derived from an EMBL/GenBank/DDBJ whole genome shotgun (WGS) entry which is preliminary data.</text>
</comment>
<proteinExistence type="inferred from homology"/>
<evidence type="ECO:0000256" key="2">
    <source>
        <dbReference type="SAM" id="SignalP"/>
    </source>
</evidence>
<gene>
    <name evidence="5" type="ORF">ACK2TP_04715</name>
</gene>
<keyword evidence="2" id="KW-0732">Signal</keyword>
<comment type="similarity">
    <text evidence="1">Belongs to the peptidase M16 family.</text>
</comment>
<evidence type="ECO:0000313" key="5">
    <source>
        <dbReference type="EMBL" id="MFN2975056.1"/>
    </source>
</evidence>
<name>A0ABW9KJC4_9BACT</name>
<dbReference type="InterPro" id="IPR011249">
    <property type="entry name" value="Metalloenz_LuxS/M16"/>
</dbReference>
<feature type="domain" description="Peptidase M16 N-terminal" evidence="3">
    <location>
        <begin position="52"/>
        <end position="186"/>
    </location>
</feature>
<feature type="domain" description="Peptidase M16 C-terminal" evidence="4">
    <location>
        <begin position="199"/>
        <end position="375"/>
    </location>
</feature>
<dbReference type="InterPro" id="IPR007863">
    <property type="entry name" value="Peptidase_M16_C"/>
</dbReference>
<dbReference type="PANTHER" id="PTHR11851:SF49">
    <property type="entry name" value="MITOCHONDRIAL-PROCESSING PEPTIDASE SUBUNIT ALPHA"/>
    <property type="match status" value="1"/>
</dbReference>
<feature type="signal peptide" evidence="2">
    <location>
        <begin position="1"/>
        <end position="30"/>
    </location>
</feature>
<organism evidence="5 6">
    <name type="scientific">Terriglobus aquaticus</name>
    <dbReference type="NCBI Taxonomy" id="940139"/>
    <lineage>
        <taxon>Bacteria</taxon>
        <taxon>Pseudomonadati</taxon>
        <taxon>Acidobacteriota</taxon>
        <taxon>Terriglobia</taxon>
        <taxon>Terriglobales</taxon>
        <taxon>Acidobacteriaceae</taxon>
        <taxon>Terriglobus</taxon>
    </lineage>
</organism>
<dbReference type="PANTHER" id="PTHR11851">
    <property type="entry name" value="METALLOPROTEASE"/>
    <property type="match status" value="1"/>
</dbReference>
<dbReference type="Gene3D" id="3.30.830.10">
    <property type="entry name" value="Metalloenzyme, LuxS/M16 peptidase-like"/>
    <property type="match status" value="2"/>
</dbReference>
<evidence type="ECO:0000256" key="1">
    <source>
        <dbReference type="ARBA" id="ARBA00007261"/>
    </source>
</evidence>
<feature type="chain" id="PRO_5045302377" evidence="2">
    <location>
        <begin position="31"/>
        <end position="462"/>
    </location>
</feature>
<dbReference type="RefSeq" id="WP_263413405.1">
    <property type="nucleotide sequence ID" value="NZ_BAABBH010000001.1"/>
</dbReference>
<dbReference type="EMBL" id="JBJYXY010000001">
    <property type="protein sequence ID" value="MFN2975056.1"/>
    <property type="molecule type" value="Genomic_DNA"/>
</dbReference>
<reference evidence="5 6" key="1">
    <citation type="submission" date="2024-12" db="EMBL/GenBank/DDBJ databases">
        <authorList>
            <person name="Lee Y."/>
        </authorList>
    </citation>
    <scope>NUCLEOTIDE SEQUENCE [LARGE SCALE GENOMIC DNA]</scope>
    <source>
        <strain evidence="5 6">03SUJ4</strain>
    </source>
</reference>
<dbReference type="InterPro" id="IPR050361">
    <property type="entry name" value="MPP/UQCRC_Complex"/>
</dbReference>
<evidence type="ECO:0000313" key="6">
    <source>
        <dbReference type="Proteomes" id="UP001634747"/>
    </source>
</evidence>
<dbReference type="Pfam" id="PF05193">
    <property type="entry name" value="Peptidase_M16_C"/>
    <property type="match status" value="1"/>
</dbReference>